<dbReference type="SUPFAM" id="SSF52047">
    <property type="entry name" value="RNI-like"/>
    <property type="match status" value="1"/>
</dbReference>
<evidence type="ECO:0000313" key="2">
    <source>
        <dbReference type="EMBL" id="KCW66813.1"/>
    </source>
</evidence>
<sequence length="362" mass="41478">LNPKDRISSLPEDVIGFILSLLTSREAQATCLLSRRWRHLSTCQVTNLDFDWSDLLAEMKANPEIAEKERARYVQWVDNVLHRQSGGYHLRRFALRFDLNISYKPHIDQWIRFALAKRVKVLQLDFKPAVFKDLTNECDPSQLPYMLGHETLMDDDVGCSQRTSGLSNVGLSPSISWHVGFRYLEELCLNQVSVDGELVEQLLANCPKLERLVLEEAHTLTGFRVSGRSLKLKYLHILWCDDLEDVEIYDTDLVSFTFVGMSMPVYLEKLPQLSEVSIRVNSLLQLPFMLPPFSSLPCVQILKLEFFQLLSENLQIRQLPKLTSVEQLILRVPVSEEASLLPLTLVIEACPCLRSFVLEVGF</sequence>
<dbReference type="PANTHER" id="PTHR34145:SF68">
    <property type="entry name" value="FBD DOMAIN-CONTAINING PROTEIN"/>
    <property type="match status" value="1"/>
</dbReference>
<protein>
    <recommendedName>
        <fullName evidence="1">F-box domain-containing protein</fullName>
    </recommendedName>
</protein>
<dbReference type="Pfam" id="PF23622">
    <property type="entry name" value="LRR_At1g61320_AtMIF1"/>
    <property type="match status" value="1"/>
</dbReference>
<dbReference type="Gramene" id="KCW66813">
    <property type="protein sequence ID" value="KCW66813"/>
    <property type="gene ID" value="EUGRSUZ_F00583"/>
</dbReference>
<dbReference type="SUPFAM" id="SSF81383">
    <property type="entry name" value="F-box domain"/>
    <property type="match status" value="1"/>
</dbReference>
<dbReference type="InterPro" id="IPR055357">
    <property type="entry name" value="LRR_At1g61320_AtMIF1"/>
</dbReference>
<dbReference type="InterPro" id="IPR001810">
    <property type="entry name" value="F-box_dom"/>
</dbReference>
<dbReference type="AlphaFoldDB" id="A0A059BL35"/>
<organism evidence="2">
    <name type="scientific">Eucalyptus grandis</name>
    <name type="common">Flooded gum</name>
    <dbReference type="NCBI Taxonomy" id="71139"/>
    <lineage>
        <taxon>Eukaryota</taxon>
        <taxon>Viridiplantae</taxon>
        <taxon>Streptophyta</taxon>
        <taxon>Embryophyta</taxon>
        <taxon>Tracheophyta</taxon>
        <taxon>Spermatophyta</taxon>
        <taxon>Magnoliopsida</taxon>
        <taxon>eudicotyledons</taxon>
        <taxon>Gunneridae</taxon>
        <taxon>Pentapetalae</taxon>
        <taxon>rosids</taxon>
        <taxon>malvids</taxon>
        <taxon>Myrtales</taxon>
        <taxon>Myrtaceae</taxon>
        <taxon>Myrtoideae</taxon>
        <taxon>Eucalypteae</taxon>
        <taxon>Eucalyptus</taxon>
    </lineage>
</organism>
<reference evidence="2" key="1">
    <citation type="submission" date="2013-07" db="EMBL/GenBank/DDBJ databases">
        <title>The genome of Eucalyptus grandis.</title>
        <authorList>
            <person name="Schmutz J."/>
            <person name="Hayes R."/>
            <person name="Myburg A."/>
            <person name="Tuskan G."/>
            <person name="Grattapaglia D."/>
            <person name="Rokhsar D.S."/>
        </authorList>
    </citation>
    <scope>NUCLEOTIDE SEQUENCE</scope>
    <source>
        <tissue evidence="2">Leaf extractions</tissue>
    </source>
</reference>
<dbReference type="PANTHER" id="PTHR34145">
    <property type="entry name" value="OS02G0105600 PROTEIN"/>
    <property type="match status" value="1"/>
</dbReference>
<dbReference type="FunCoup" id="A0A059BL35">
    <property type="interactions" value="433"/>
</dbReference>
<dbReference type="STRING" id="71139.A0A059BL35"/>
<dbReference type="eggNOG" id="ENOG502RYMX">
    <property type="taxonomic scope" value="Eukaryota"/>
</dbReference>
<feature type="domain" description="F-box" evidence="1">
    <location>
        <begin position="4"/>
        <end position="55"/>
    </location>
</feature>
<evidence type="ECO:0000259" key="1">
    <source>
        <dbReference type="PROSITE" id="PS50181"/>
    </source>
</evidence>
<accession>A0A059BL35</accession>
<dbReference type="Pfam" id="PF00646">
    <property type="entry name" value="F-box"/>
    <property type="match status" value="1"/>
</dbReference>
<dbReference type="InterPro" id="IPR036047">
    <property type="entry name" value="F-box-like_dom_sf"/>
</dbReference>
<dbReference type="PROSITE" id="PS50181">
    <property type="entry name" value="FBOX"/>
    <property type="match status" value="1"/>
</dbReference>
<proteinExistence type="predicted"/>
<feature type="non-terminal residue" evidence="2">
    <location>
        <position position="1"/>
    </location>
</feature>
<dbReference type="EMBL" id="KK198758">
    <property type="protein sequence ID" value="KCW66813.1"/>
    <property type="molecule type" value="Genomic_DNA"/>
</dbReference>
<dbReference type="InterPro" id="IPR053772">
    <property type="entry name" value="At1g61320/At1g61330-like"/>
</dbReference>
<dbReference type="Gene3D" id="3.80.10.10">
    <property type="entry name" value="Ribonuclease Inhibitor"/>
    <property type="match status" value="1"/>
</dbReference>
<dbReference type="OMA" id="HEFTQRV"/>
<gene>
    <name evidence="2" type="ORF">EUGRSUZ_F00583</name>
</gene>
<name>A0A059BL35_EUCGR</name>
<dbReference type="InterPro" id="IPR032675">
    <property type="entry name" value="LRR_dom_sf"/>
</dbReference>
<dbReference type="InParanoid" id="A0A059BL35"/>